<evidence type="ECO:0000313" key="2">
    <source>
        <dbReference type="EMBL" id="PTL58180.1"/>
    </source>
</evidence>
<dbReference type="SUPFAM" id="SSF159245">
    <property type="entry name" value="AttH-like"/>
    <property type="match status" value="1"/>
</dbReference>
<evidence type="ECO:0000313" key="3">
    <source>
        <dbReference type="Proteomes" id="UP000240739"/>
    </source>
</evidence>
<reference evidence="2 3" key="1">
    <citation type="submission" date="2018-03" db="EMBL/GenBank/DDBJ databases">
        <title>Aquarubrobacter algicola gen. nov., sp. nov., a novel actinobacterium isolated from shallow eutrophic lake during the end of cyanobacterial harmful algal blooms.</title>
        <authorList>
            <person name="Chun S.J."/>
        </authorList>
    </citation>
    <scope>NUCLEOTIDE SEQUENCE [LARGE SCALE GENOMIC DNA]</scope>
    <source>
        <strain evidence="2 3">Seoho-28</strain>
    </source>
</reference>
<keyword evidence="2" id="KW-0418">Kinase</keyword>
<dbReference type="EMBL" id="PYYB01000001">
    <property type="protein sequence ID" value="PTL58180.1"/>
    <property type="molecule type" value="Genomic_DNA"/>
</dbReference>
<keyword evidence="3" id="KW-1185">Reference proteome</keyword>
<gene>
    <name evidence="2" type="ORF">C7Y72_00190</name>
</gene>
<accession>A0A2T4UG21</accession>
<sequence>MAHGVHPPETDLLLPLPADGEQWDPHTIHTHYFGFSIPEAQIGAFLYVRYMPAVPLSHGGVCLFRGTDNVHVTDMEFLDYEVGMPWPQIDGNTIRTANGLQIEFLEPGRVARVTYTSNDGTTSLDVTQTAVTPLLARGHVMPGEELRHGLDGQGDVRPGGSEQVMHVTGELVLRGERFVVDCHAPRDRSWKQIRVERQGAVPVPPVGWSPMYFGPDLIFNQISFEAQDTGPAWEGVYQVPADRPSHHYAWVVRDGETHEITRVRRNVLEYDPDIFMAIRQEIEAEDETGHVYRFTGEAIATATIPAWPNASFHDSVFRWESQDGRVAHATYQEIWFDDYQRAMKDRFRVAAPQA</sequence>
<keyword evidence="2" id="KW-0808">Transferase</keyword>
<name>A0A2T4UG21_9ACTN</name>
<dbReference type="OrthoDB" id="7054648at2"/>
<dbReference type="InterPro" id="IPR055492">
    <property type="entry name" value="DUF7064"/>
</dbReference>
<comment type="caution">
    <text evidence="2">The sequence shown here is derived from an EMBL/GenBank/DDBJ whole genome shotgun (WGS) entry which is preliminary data.</text>
</comment>
<protein>
    <submittedName>
        <fullName evidence="2">Tyrosine protein kinase</fullName>
    </submittedName>
</protein>
<dbReference type="AlphaFoldDB" id="A0A2T4UG21"/>
<feature type="domain" description="DUF7064" evidence="1">
    <location>
        <begin position="205"/>
        <end position="327"/>
    </location>
</feature>
<dbReference type="Proteomes" id="UP000240739">
    <property type="component" value="Unassembled WGS sequence"/>
</dbReference>
<evidence type="ECO:0000259" key="1">
    <source>
        <dbReference type="Pfam" id="PF23212"/>
    </source>
</evidence>
<dbReference type="GO" id="GO:0016301">
    <property type="term" value="F:kinase activity"/>
    <property type="evidence" value="ECO:0007669"/>
    <property type="project" value="UniProtKB-KW"/>
</dbReference>
<proteinExistence type="predicted"/>
<dbReference type="RefSeq" id="WP_107566618.1">
    <property type="nucleotide sequence ID" value="NZ_PYYB01000001.1"/>
</dbReference>
<organism evidence="2 3">
    <name type="scientific">Paraconexibacter algicola</name>
    <dbReference type="NCBI Taxonomy" id="2133960"/>
    <lineage>
        <taxon>Bacteria</taxon>
        <taxon>Bacillati</taxon>
        <taxon>Actinomycetota</taxon>
        <taxon>Thermoleophilia</taxon>
        <taxon>Solirubrobacterales</taxon>
        <taxon>Paraconexibacteraceae</taxon>
        <taxon>Paraconexibacter</taxon>
    </lineage>
</organism>
<dbReference type="Pfam" id="PF23212">
    <property type="entry name" value="DUF7064"/>
    <property type="match status" value="1"/>
</dbReference>